<comment type="caution">
    <text evidence="1">The sequence shown here is derived from an EMBL/GenBank/DDBJ whole genome shotgun (WGS) entry which is preliminary data.</text>
</comment>
<accession>A0A7J6SLG6</accession>
<sequence length="150" mass="16894">RIKEVYGGVLLRPSRPSVFYRGPRLLSIFPDGTFKLEDVELMQLVLHSKISHIANTAVEEDGGGAELTLYIISLSWFPYHDPCSVLIDRGDGGVDVLDRVTNQNPLAYLKCSRELVTRHVKNPSLSLLRLRGRLTTSARPKIHSRDLLMQ</sequence>
<gene>
    <name evidence="1" type="ORF">FOZ63_004755</name>
</gene>
<feature type="non-terminal residue" evidence="1">
    <location>
        <position position="150"/>
    </location>
</feature>
<keyword evidence="2" id="KW-1185">Reference proteome</keyword>
<evidence type="ECO:0000313" key="1">
    <source>
        <dbReference type="EMBL" id="KAF4733545.1"/>
    </source>
</evidence>
<organism evidence="1 2">
    <name type="scientific">Perkinsus olseni</name>
    <name type="common">Perkinsus atlanticus</name>
    <dbReference type="NCBI Taxonomy" id="32597"/>
    <lineage>
        <taxon>Eukaryota</taxon>
        <taxon>Sar</taxon>
        <taxon>Alveolata</taxon>
        <taxon>Perkinsozoa</taxon>
        <taxon>Perkinsea</taxon>
        <taxon>Perkinsida</taxon>
        <taxon>Perkinsidae</taxon>
        <taxon>Perkinsus</taxon>
    </lineage>
</organism>
<evidence type="ECO:0000313" key="2">
    <source>
        <dbReference type="Proteomes" id="UP000553632"/>
    </source>
</evidence>
<proteinExistence type="predicted"/>
<reference evidence="1 2" key="1">
    <citation type="submission" date="2020-04" db="EMBL/GenBank/DDBJ databases">
        <title>Perkinsus olseni comparative genomics.</title>
        <authorList>
            <person name="Bogema D.R."/>
        </authorList>
    </citation>
    <scope>NUCLEOTIDE SEQUENCE [LARGE SCALE GENOMIC DNA]</scope>
    <source>
        <strain evidence="1 2">ATCC PRA-207</strain>
    </source>
</reference>
<protein>
    <submittedName>
        <fullName evidence="1">Uncharacterized protein</fullName>
    </submittedName>
</protein>
<dbReference type="Proteomes" id="UP000553632">
    <property type="component" value="Unassembled WGS sequence"/>
</dbReference>
<name>A0A7J6SLG6_PEROL</name>
<dbReference type="EMBL" id="JABANO010017418">
    <property type="protein sequence ID" value="KAF4733545.1"/>
    <property type="molecule type" value="Genomic_DNA"/>
</dbReference>
<dbReference type="AlphaFoldDB" id="A0A7J6SLG6"/>